<sequence>MSGGNLNQHDSVKLNEEGASRAILLDNIIRQNGLSGISLDGGYFEVKGNRIFCNWQWGIMVKSRSCSHILNNDIFENNCGGIRIGHNYTAGVFIDGNTIRDHTGPGIYTVNSITNLLEKVGKPYHVPVGDGENAGESRNPFITSTNVLNNNERGIQHPTEIFCLIEACCFCRKISKQLKCCSRCKNAKYCSRDCQKKHWIKHIHTCKLLNESYVVEVQMCDTEPNNLEGPKARPGEYIVNCRSFSPKLVGIREGTPPDKSSSTRFIVKFSPEREYGYYDPNKSL</sequence>
<evidence type="ECO:0000256" key="3">
    <source>
        <dbReference type="ARBA" id="ARBA00022833"/>
    </source>
</evidence>
<dbReference type="PROSITE" id="PS50865">
    <property type="entry name" value="ZF_MYND_2"/>
    <property type="match status" value="1"/>
</dbReference>
<protein>
    <recommendedName>
        <fullName evidence="5">MYND-type domain-containing protein</fullName>
    </recommendedName>
</protein>
<dbReference type="EMBL" id="CAJPWZ010000555">
    <property type="protein sequence ID" value="CAG2196353.1"/>
    <property type="molecule type" value="Genomic_DNA"/>
</dbReference>
<keyword evidence="3" id="KW-0862">Zinc</keyword>
<evidence type="ECO:0000256" key="4">
    <source>
        <dbReference type="PROSITE-ProRule" id="PRU00134"/>
    </source>
</evidence>
<reference evidence="6" key="1">
    <citation type="submission" date="2021-03" db="EMBL/GenBank/DDBJ databases">
        <authorList>
            <person name="Bekaert M."/>
        </authorList>
    </citation>
    <scope>NUCLEOTIDE SEQUENCE</scope>
</reference>
<evidence type="ECO:0000313" key="7">
    <source>
        <dbReference type="Proteomes" id="UP000683360"/>
    </source>
</evidence>
<dbReference type="SUPFAM" id="SSF51126">
    <property type="entry name" value="Pectin lyase-like"/>
    <property type="match status" value="1"/>
</dbReference>
<dbReference type="InterPro" id="IPR039448">
    <property type="entry name" value="Beta_helix"/>
</dbReference>
<dbReference type="SUPFAM" id="SSF144232">
    <property type="entry name" value="HIT/MYND zinc finger-like"/>
    <property type="match status" value="1"/>
</dbReference>
<evidence type="ECO:0000259" key="5">
    <source>
        <dbReference type="PROSITE" id="PS50865"/>
    </source>
</evidence>
<name>A0A8S3QPD1_MYTED</name>
<proteinExistence type="predicted"/>
<dbReference type="Gene3D" id="2.160.20.10">
    <property type="entry name" value="Single-stranded right-handed beta-helix, Pectin lyase-like"/>
    <property type="match status" value="1"/>
</dbReference>
<keyword evidence="7" id="KW-1185">Reference proteome</keyword>
<keyword evidence="1" id="KW-0479">Metal-binding</keyword>
<dbReference type="OrthoDB" id="6136578at2759"/>
<evidence type="ECO:0000313" key="6">
    <source>
        <dbReference type="EMBL" id="CAG2196353.1"/>
    </source>
</evidence>
<dbReference type="AlphaFoldDB" id="A0A8S3QPD1"/>
<accession>A0A8S3QPD1</accession>
<feature type="domain" description="MYND-type" evidence="5">
    <location>
        <begin position="168"/>
        <end position="206"/>
    </location>
</feature>
<keyword evidence="2 4" id="KW-0863">Zinc-finger</keyword>
<dbReference type="InterPro" id="IPR012334">
    <property type="entry name" value="Pectin_lyas_fold"/>
</dbReference>
<dbReference type="Pfam" id="PF01753">
    <property type="entry name" value="zf-MYND"/>
    <property type="match status" value="1"/>
</dbReference>
<dbReference type="Gene3D" id="6.10.140.2220">
    <property type="match status" value="1"/>
</dbReference>
<dbReference type="Proteomes" id="UP000683360">
    <property type="component" value="Unassembled WGS sequence"/>
</dbReference>
<evidence type="ECO:0000256" key="2">
    <source>
        <dbReference type="ARBA" id="ARBA00022771"/>
    </source>
</evidence>
<gene>
    <name evidence="6" type="ORF">MEDL_11228</name>
</gene>
<evidence type="ECO:0000256" key="1">
    <source>
        <dbReference type="ARBA" id="ARBA00022723"/>
    </source>
</evidence>
<organism evidence="6 7">
    <name type="scientific">Mytilus edulis</name>
    <name type="common">Blue mussel</name>
    <dbReference type="NCBI Taxonomy" id="6550"/>
    <lineage>
        <taxon>Eukaryota</taxon>
        <taxon>Metazoa</taxon>
        <taxon>Spiralia</taxon>
        <taxon>Lophotrochozoa</taxon>
        <taxon>Mollusca</taxon>
        <taxon>Bivalvia</taxon>
        <taxon>Autobranchia</taxon>
        <taxon>Pteriomorphia</taxon>
        <taxon>Mytilida</taxon>
        <taxon>Mytiloidea</taxon>
        <taxon>Mytilidae</taxon>
        <taxon>Mytilinae</taxon>
        <taxon>Mytilus</taxon>
    </lineage>
</organism>
<dbReference type="Pfam" id="PF13229">
    <property type="entry name" value="Beta_helix"/>
    <property type="match status" value="1"/>
</dbReference>
<dbReference type="InterPro" id="IPR002893">
    <property type="entry name" value="Znf_MYND"/>
</dbReference>
<dbReference type="InterPro" id="IPR011050">
    <property type="entry name" value="Pectin_lyase_fold/virulence"/>
</dbReference>
<comment type="caution">
    <text evidence="6">The sequence shown here is derived from an EMBL/GenBank/DDBJ whole genome shotgun (WGS) entry which is preliminary data.</text>
</comment>
<dbReference type="GO" id="GO:0008270">
    <property type="term" value="F:zinc ion binding"/>
    <property type="evidence" value="ECO:0007669"/>
    <property type="project" value="UniProtKB-KW"/>
</dbReference>